<keyword evidence="1" id="KW-0812">Transmembrane</keyword>
<organism evidence="2 3">
    <name type="scientific">Yerba mate chlorosis-associated virus</name>
    <dbReference type="NCBI Taxonomy" id="2487100"/>
    <lineage>
        <taxon>Viruses</taxon>
        <taxon>Riboviria</taxon>
        <taxon>Orthornavirae</taxon>
        <taxon>Negarnaviricota</taxon>
        <taxon>Haploviricotina</taxon>
        <taxon>Monjiviricetes</taxon>
        <taxon>Mononegavirales</taxon>
        <taxon>Rhabdoviridae</taxon>
        <taxon>Betarhabdovirinae</taxon>
        <taxon>Betacytorhabdovirus</taxon>
        <taxon>Betacytorhabdovirus flaviyerbamate</taxon>
        <taxon>Cytorhabdovirus flaviyerbamate</taxon>
    </lineage>
</organism>
<feature type="transmembrane region" description="Helical" evidence="1">
    <location>
        <begin position="83"/>
        <end position="101"/>
    </location>
</feature>
<dbReference type="EMBL" id="KY366322">
    <property type="protein sequence ID" value="ARA91090.1"/>
    <property type="molecule type" value="Viral_cRNA"/>
</dbReference>
<name>A0A1W5RXZ3_9RHAB</name>
<sequence>MKKITFSLALGILLCMTSFNNLIFDILANLMGVQLIMSWVTGDLPSFLGFGITIFLAIQDWAKEVKNKIKRVRGITFSDSTKHLLLITYLIIQLLLLKQITGEEISLHMPKICNVPVASSHLTHASCFRSCDLDGISKNVRNITIYKQDSHQNMLMVECQIIRSSIKATETWTFSQFSNIQPDEVLDPDPAKCWATVRDVCMNSKCETKKPEIVPEYHYASDHIQYVDWAHIKYSMKTIPFSHLGKSYIRIEGNLVEYEKGFYISVTNPKLAYLWEVKTEIECYTEPLHTYQCNQVDKGGSISYLCGRSSLWLKEKGPVAEKFCNHDMSMVIDETGIMYSYTSMPQIVKDGLPIYQSSFNEALRVSTLSARVNNLIQEETECRSNCLNFRAPDEENPSYYGKIMIGRYLQGYYMCYEDPSCKISFPLRVCSNKNLVAIICKSEEMWWDPTKLLAYPMERCNGDVTTRDSVSFLSGGNYYRVNKTGVTEIGGIEIRPQDHHVYSHLGLAFIDTETIKQGLTLPFSPLTANELTKEEKTEVHRWNFGIKAFLSSIDHTVKKVIVLSIGTISILILLIMMINLLSRGSKKSTNKYHQVSYVSTVT</sequence>
<evidence type="ECO:0000256" key="1">
    <source>
        <dbReference type="SAM" id="Phobius"/>
    </source>
</evidence>
<feature type="transmembrane region" description="Helical" evidence="1">
    <location>
        <begin position="560"/>
        <end position="581"/>
    </location>
</feature>
<evidence type="ECO:0000313" key="2">
    <source>
        <dbReference type="EMBL" id="ARA91090.1"/>
    </source>
</evidence>
<dbReference type="RefSeq" id="YP_010087163.1">
    <property type="nucleotide sequence ID" value="NC_055505.1"/>
</dbReference>
<reference evidence="2 3" key="1">
    <citation type="journal article" date="2017" name="Arch. Virol.">
        <title>Molecular characterization of yerba mate chlorosis-associated virus, a putative cytorhabdovirus infecting yerba mate (Ilex paraguariensis).</title>
        <authorList>
            <person name="Bejerman N."/>
            <person name="de Breuil S."/>
            <person name="Debat H."/>
            <person name="Miretti M."/>
            <person name="Badaracco A."/>
            <person name="Nome C."/>
        </authorList>
    </citation>
    <scope>NUCLEOTIDE SEQUENCE [LARGE SCALE GENOMIC DNA]</scope>
    <source>
        <strain evidence="2">Montecarlo</strain>
    </source>
</reference>
<dbReference type="KEGG" id="vg:65102413"/>
<keyword evidence="3" id="KW-1185">Reference proteome</keyword>
<proteinExistence type="predicted"/>
<keyword evidence="1" id="KW-0472">Membrane</keyword>
<evidence type="ECO:0000313" key="3">
    <source>
        <dbReference type="Proteomes" id="UP000502619"/>
    </source>
</evidence>
<accession>A0A1W5RXZ3</accession>
<protein>
    <submittedName>
        <fullName evidence="2">Glycoprotein</fullName>
    </submittedName>
</protein>
<keyword evidence="1" id="KW-1133">Transmembrane helix</keyword>
<dbReference type="GeneID" id="65102413"/>
<dbReference type="Proteomes" id="UP000502619">
    <property type="component" value="Segment"/>
</dbReference>
<feature type="transmembrane region" description="Helical" evidence="1">
    <location>
        <begin position="44"/>
        <end position="62"/>
    </location>
</feature>